<proteinExistence type="predicted"/>
<protein>
    <recommendedName>
        <fullName evidence="4">Translation initiation factor IF-2 N-terminal domain-containing protein</fullName>
    </recommendedName>
</protein>
<name>A0A401UBT2_9BACT</name>
<sequence>MRLAQLARKLSLKSTAIVDFLAAQGVAIDDSPNAKVDEVHARAVISHFAPALLDVEETIPHEPENTLEAPKEETIEIPEPSDESEVMEEVDEVENEVASSIETVEELPDVIRAPKIELSGLKVLGKIELPEKKKKEESEVINESGEVLIEESVTEPRIKPREKKFTDRKRIERPRRNTLSEARERERREEEEKRKAEEEKRKELRKQKYLQTRQAKAPSRAEKVKVEKEVKKAPAKKKKEESVSLLTRFMRWLTSNQT</sequence>
<dbReference type="Proteomes" id="UP000288227">
    <property type="component" value="Unassembled WGS sequence"/>
</dbReference>
<evidence type="ECO:0000313" key="2">
    <source>
        <dbReference type="EMBL" id="GCC52368.1"/>
    </source>
</evidence>
<feature type="region of interest" description="Disordered" evidence="1">
    <location>
        <begin position="150"/>
        <end position="242"/>
    </location>
</feature>
<feature type="compositionally biased region" description="Basic and acidic residues" evidence="1">
    <location>
        <begin position="181"/>
        <end position="202"/>
    </location>
</feature>
<evidence type="ECO:0000313" key="3">
    <source>
        <dbReference type="Proteomes" id="UP000288227"/>
    </source>
</evidence>
<feature type="compositionally biased region" description="Basic and acidic residues" evidence="1">
    <location>
        <begin position="154"/>
        <end position="170"/>
    </location>
</feature>
<feature type="compositionally biased region" description="Basic and acidic residues" evidence="1">
    <location>
        <begin position="219"/>
        <end position="242"/>
    </location>
</feature>
<reference evidence="2 3" key="1">
    <citation type="submission" date="2018-11" db="EMBL/GenBank/DDBJ databases">
        <title>Chryseotalea sanarue gen. nov., sp., nov., a member of the family Cytophagaceae, isolated from a brackish lake in Hamamatsu Japan.</title>
        <authorList>
            <person name="Maejima Y."/>
            <person name="Iino T."/>
            <person name="Muraguchi Y."/>
            <person name="Fukuda K."/>
            <person name="Ohkuma M."/>
            <person name="Moriuchi R."/>
            <person name="Dohra H."/>
            <person name="Kimbara K."/>
            <person name="Shintani M."/>
        </authorList>
    </citation>
    <scope>NUCLEOTIDE SEQUENCE [LARGE SCALE GENOMIC DNA]</scope>
    <source>
        <strain evidence="2 3">Ys</strain>
    </source>
</reference>
<dbReference type="RefSeq" id="WP_127123003.1">
    <property type="nucleotide sequence ID" value="NZ_BHXQ01000004.1"/>
</dbReference>
<organism evidence="2 3">
    <name type="scientific">Chryseotalea sanaruensis</name>
    <dbReference type="NCBI Taxonomy" id="2482724"/>
    <lineage>
        <taxon>Bacteria</taxon>
        <taxon>Pseudomonadati</taxon>
        <taxon>Bacteroidota</taxon>
        <taxon>Cytophagia</taxon>
        <taxon>Cytophagales</taxon>
        <taxon>Chryseotaleaceae</taxon>
        <taxon>Chryseotalea</taxon>
    </lineage>
</organism>
<evidence type="ECO:0008006" key="4">
    <source>
        <dbReference type="Google" id="ProtNLM"/>
    </source>
</evidence>
<comment type="caution">
    <text evidence="2">The sequence shown here is derived from an EMBL/GenBank/DDBJ whole genome shotgun (WGS) entry which is preliminary data.</text>
</comment>
<dbReference type="EMBL" id="BHXQ01000004">
    <property type="protein sequence ID" value="GCC52368.1"/>
    <property type="molecule type" value="Genomic_DNA"/>
</dbReference>
<gene>
    <name evidence="2" type="ORF">SanaruYs_26050</name>
</gene>
<keyword evidence="3" id="KW-1185">Reference proteome</keyword>
<accession>A0A401UBT2</accession>
<dbReference type="Gene3D" id="1.10.10.2480">
    <property type="match status" value="1"/>
</dbReference>
<evidence type="ECO:0000256" key="1">
    <source>
        <dbReference type="SAM" id="MobiDB-lite"/>
    </source>
</evidence>
<dbReference type="AlphaFoldDB" id="A0A401UBT2"/>